<dbReference type="EMBL" id="JPMD01000033">
    <property type="protein sequence ID" value="KEZ85576.1"/>
    <property type="molecule type" value="Genomic_DNA"/>
</dbReference>
<dbReference type="Proteomes" id="UP000028542">
    <property type="component" value="Unassembled WGS sequence"/>
</dbReference>
<organism evidence="1 2">
    <name type="scientific">Clostridium sulfidigenes</name>
    <dbReference type="NCBI Taxonomy" id="318464"/>
    <lineage>
        <taxon>Bacteria</taxon>
        <taxon>Bacillati</taxon>
        <taxon>Bacillota</taxon>
        <taxon>Clostridia</taxon>
        <taxon>Eubacteriales</taxon>
        <taxon>Clostridiaceae</taxon>
        <taxon>Clostridium</taxon>
    </lineage>
</organism>
<sequence>MARKEITISKISELLDINRDTASRKLSGKSPIYLDEAMLINKTFFPDENLPYLFIELMPNQNKDFGGGV</sequence>
<evidence type="ECO:0000313" key="2">
    <source>
        <dbReference type="Proteomes" id="UP000028542"/>
    </source>
</evidence>
<gene>
    <name evidence="1" type="ORF">IO99_13870</name>
</gene>
<comment type="caution">
    <text evidence="1">The sequence shown here is derived from an EMBL/GenBank/DDBJ whole genome shotgun (WGS) entry which is preliminary data.</text>
</comment>
<protein>
    <recommendedName>
        <fullName evidence="3">DNA-binding protein</fullName>
    </recommendedName>
</protein>
<dbReference type="AlphaFoldDB" id="A0A084J9E2"/>
<dbReference type="STRING" id="318464.IO99_13870"/>
<keyword evidence="2" id="KW-1185">Reference proteome</keyword>
<reference evidence="1 2" key="1">
    <citation type="submission" date="2014-07" db="EMBL/GenBank/DDBJ databases">
        <title>Draft genome of Clostridium sulfidigenes 113A isolated from sediments associated with methane hydrate from Krishna Godavari basin.</title>
        <authorList>
            <person name="Honkalas V.S."/>
            <person name="Dabir A.P."/>
            <person name="Arora P."/>
            <person name="Dhakephalkar P.K."/>
        </authorList>
    </citation>
    <scope>NUCLEOTIDE SEQUENCE [LARGE SCALE GENOMIC DNA]</scope>
    <source>
        <strain evidence="1 2">113A</strain>
    </source>
</reference>
<name>A0A084J9E2_9CLOT</name>
<evidence type="ECO:0008006" key="3">
    <source>
        <dbReference type="Google" id="ProtNLM"/>
    </source>
</evidence>
<accession>A0A084J9E2</accession>
<proteinExistence type="predicted"/>
<evidence type="ECO:0000313" key="1">
    <source>
        <dbReference type="EMBL" id="KEZ85576.1"/>
    </source>
</evidence>